<dbReference type="Pfam" id="PF00007">
    <property type="entry name" value="Cys_knot"/>
    <property type="match status" value="1"/>
</dbReference>
<sequence>SICPSCVYINSKNETEYHAPNSTWTDGSCKLLKCELTVNPCYPQNTSTQITTDHIICDECLPGFQRPPATDKECCPPCEPKPDYSIASEGATCKVATTKWDKIRTSDNCTSNKTYQHTQCMGYCDSISRATYGDVGYVSTCTCCQPYLTQVENVFLQCPSGESRSTKFAIIKTCRCRQFKCVSEPDKSGMKEVDAQGKVFESNPNNIEKRSL</sequence>
<dbReference type="SMART" id="SM00041">
    <property type="entry name" value="CT"/>
    <property type="match status" value="1"/>
</dbReference>
<comment type="caution">
    <text evidence="4">Lacks conserved residue(s) required for the propagation of feature annotation.</text>
</comment>
<evidence type="ECO:0000259" key="5">
    <source>
        <dbReference type="PROSITE" id="PS01225"/>
    </source>
</evidence>
<evidence type="ECO:0000256" key="4">
    <source>
        <dbReference type="PROSITE-ProRule" id="PRU00039"/>
    </source>
</evidence>
<keyword evidence="7" id="KW-1185">Reference proteome</keyword>
<keyword evidence="3 4" id="KW-1015">Disulfide bond</keyword>
<dbReference type="GO" id="GO:0005576">
    <property type="term" value="C:extracellular region"/>
    <property type="evidence" value="ECO:0007669"/>
    <property type="project" value="UniProtKB-SubCell"/>
</dbReference>
<dbReference type="InterPro" id="IPR006207">
    <property type="entry name" value="Cys_knot_C"/>
</dbReference>
<evidence type="ECO:0000256" key="1">
    <source>
        <dbReference type="ARBA" id="ARBA00004613"/>
    </source>
</evidence>
<accession>A0AAD9PZB0</accession>
<dbReference type="Gene3D" id="2.10.90.10">
    <property type="entry name" value="Cystine-knot cytokines"/>
    <property type="match status" value="1"/>
</dbReference>
<dbReference type="PROSITE" id="PS01225">
    <property type="entry name" value="CTCK_2"/>
    <property type="match status" value="1"/>
</dbReference>
<feature type="disulfide bond" evidence="4">
    <location>
        <begin position="124"/>
        <end position="176"/>
    </location>
</feature>
<protein>
    <recommendedName>
        <fullName evidence="5">CTCK domain-containing protein</fullName>
    </recommendedName>
</protein>
<gene>
    <name evidence="6" type="ORF">P5673_027348</name>
</gene>
<comment type="caution">
    <text evidence="6">The sequence shown here is derived from an EMBL/GenBank/DDBJ whole genome shotgun (WGS) entry which is preliminary data.</text>
</comment>
<dbReference type="EMBL" id="JARQWQ010000094">
    <property type="protein sequence ID" value="KAK2551743.1"/>
    <property type="molecule type" value="Genomic_DNA"/>
</dbReference>
<feature type="disulfide bond" evidence="4">
    <location>
        <begin position="109"/>
        <end position="158"/>
    </location>
</feature>
<organism evidence="6 7">
    <name type="scientific">Acropora cervicornis</name>
    <name type="common">Staghorn coral</name>
    <dbReference type="NCBI Taxonomy" id="6130"/>
    <lineage>
        <taxon>Eukaryota</taxon>
        <taxon>Metazoa</taxon>
        <taxon>Cnidaria</taxon>
        <taxon>Anthozoa</taxon>
        <taxon>Hexacorallia</taxon>
        <taxon>Scleractinia</taxon>
        <taxon>Astrocoeniina</taxon>
        <taxon>Acroporidae</taxon>
        <taxon>Acropora</taxon>
    </lineage>
</organism>
<dbReference type="PROSITE" id="PS01185">
    <property type="entry name" value="CTCK_1"/>
    <property type="match status" value="1"/>
</dbReference>
<dbReference type="InterPro" id="IPR006208">
    <property type="entry name" value="Glyco_hormone_CN"/>
</dbReference>
<proteinExistence type="predicted"/>
<reference evidence="6" key="1">
    <citation type="journal article" date="2023" name="G3 (Bethesda)">
        <title>Whole genome assembly and annotation of the endangered Caribbean coral Acropora cervicornis.</title>
        <authorList>
            <person name="Selwyn J.D."/>
            <person name="Vollmer S.V."/>
        </authorList>
    </citation>
    <scope>NUCLEOTIDE SEQUENCE</scope>
    <source>
        <strain evidence="6">K2</strain>
    </source>
</reference>
<comment type="subcellular location">
    <subcellularLocation>
        <location evidence="1">Secreted</location>
    </subcellularLocation>
</comment>
<name>A0AAD9PZB0_ACRCE</name>
<feature type="non-terminal residue" evidence="6">
    <location>
        <position position="1"/>
    </location>
</feature>
<reference evidence="6" key="2">
    <citation type="journal article" date="2023" name="Science">
        <title>Genomic signatures of disease resistance in endangered staghorn corals.</title>
        <authorList>
            <person name="Vollmer S.V."/>
            <person name="Selwyn J.D."/>
            <person name="Despard B.A."/>
            <person name="Roesel C.L."/>
        </authorList>
    </citation>
    <scope>NUCLEOTIDE SEQUENCE</scope>
    <source>
        <strain evidence="6">K2</strain>
    </source>
</reference>
<dbReference type="InterPro" id="IPR029034">
    <property type="entry name" value="Cystine-knot_cytokine"/>
</dbReference>
<evidence type="ECO:0000313" key="7">
    <source>
        <dbReference type="Proteomes" id="UP001249851"/>
    </source>
</evidence>
<dbReference type="Proteomes" id="UP001249851">
    <property type="component" value="Unassembled WGS sequence"/>
</dbReference>
<dbReference type="AlphaFoldDB" id="A0AAD9PZB0"/>
<feature type="domain" description="CTCK" evidence="5">
    <location>
        <begin position="93"/>
        <end position="182"/>
    </location>
</feature>
<feature type="disulfide bond" evidence="4">
    <location>
        <begin position="120"/>
        <end position="174"/>
    </location>
</feature>
<evidence type="ECO:0000256" key="3">
    <source>
        <dbReference type="ARBA" id="ARBA00023157"/>
    </source>
</evidence>
<evidence type="ECO:0000313" key="6">
    <source>
        <dbReference type="EMBL" id="KAK2551743.1"/>
    </source>
</evidence>
<evidence type="ECO:0000256" key="2">
    <source>
        <dbReference type="ARBA" id="ARBA00022525"/>
    </source>
</evidence>
<keyword evidence="2" id="KW-0964">Secreted</keyword>